<feature type="non-terminal residue" evidence="1">
    <location>
        <position position="1"/>
    </location>
</feature>
<evidence type="ECO:0000313" key="1">
    <source>
        <dbReference type="EMBL" id="GMI50593.1"/>
    </source>
</evidence>
<dbReference type="SUPFAM" id="SSF55961">
    <property type="entry name" value="Bet v1-like"/>
    <property type="match status" value="1"/>
</dbReference>
<accession>A0ABQ6N9F3</accession>
<sequence length="101" mass="11551">YECYYDHTLHPTKSSLTWSLDYDKYSDFDDVQGHWHVKSLSPSRTRVFYAADLKLRGAVPGPIMNFLSKVALKESTTWVKKQSEKAFEKGGQAESFMAPQA</sequence>
<comment type="caution">
    <text evidence="1">The sequence shown here is derived from an EMBL/GenBank/DDBJ whole genome shotgun (WGS) entry which is preliminary data.</text>
</comment>
<gene>
    <name evidence="1" type="ORF">TeGR_g1257</name>
</gene>
<evidence type="ECO:0008006" key="3">
    <source>
        <dbReference type="Google" id="ProtNLM"/>
    </source>
</evidence>
<evidence type="ECO:0000313" key="2">
    <source>
        <dbReference type="Proteomes" id="UP001165060"/>
    </source>
</evidence>
<keyword evidence="2" id="KW-1185">Reference proteome</keyword>
<dbReference type="EMBL" id="BRYB01006143">
    <property type="protein sequence ID" value="GMI50593.1"/>
    <property type="molecule type" value="Genomic_DNA"/>
</dbReference>
<proteinExistence type="predicted"/>
<reference evidence="1 2" key="1">
    <citation type="journal article" date="2023" name="Commun. Biol.">
        <title>Genome analysis of Parmales, the sister group of diatoms, reveals the evolutionary specialization of diatoms from phago-mixotrophs to photoautotrophs.</title>
        <authorList>
            <person name="Ban H."/>
            <person name="Sato S."/>
            <person name="Yoshikawa S."/>
            <person name="Yamada K."/>
            <person name="Nakamura Y."/>
            <person name="Ichinomiya M."/>
            <person name="Sato N."/>
            <person name="Blanc-Mathieu R."/>
            <person name="Endo H."/>
            <person name="Kuwata A."/>
            <person name="Ogata H."/>
        </authorList>
    </citation>
    <scope>NUCLEOTIDE SEQUENCE [LARGE SCALE GENOMIC DNA]</scope>
</reference>
<protein>
    <recommendedName>
        <fullName evidence="3">Coenzyme Q-binding protein COQ10 START domain-containing protein</fullName>
    </recommendedName>
</protein>
<dbReference type="Proteomes" id="UP001165060">
    <property type="component" value="Unassembled WGS sequence"/>
</dbReference>
<organism evidence="1 2">
    <name type="scientific">Tetraparma gracilis</name>
    <dbReference type="NCBI Taxonomy" id="2962635"/>
    <lineage>
        <taxon>Eukaryota</taxon>
        <taxon>Sar</taxon>
        <taxon>Stramenopiles</taxon>
        <taxon>Ochrophyta</taxon>
        <taxon>Bolidophyceae</taxon>
        <taxon>Parmales</taxon>
        <taxon>Triparmaceae</taxon>
        <taxon>Tetraparma</taxon>
    </lineage>
</organism>
<name>A0ABQ6N9F3_9STRA</name>